<dbReference type="Proteomes" id="UP000295146">
    <property type="component" value="Unassembled WGS sequence"/>
</dbReference>
<name>A0A4R8BYQ7_9ACTN</name>
<gene>
    <name evidence="1" type="ORF">EV653_6318</name>
</gene>
<dbReference type="EMBL" id="SODP01000003">
    <property type="protein sequence ID" value="TDW66293.1"/>
    <property type="molecule type" value="Genomic_DNA"/>
</dbReference>
<dbReference type="AlphaFoldDB" id="A0A4R8BYQ7"/>
<protein>
    <submittedName>
        <fullName evidence="1">Uncharacterized protein</fullName>
    </submittedName>
</protein>
<dbReference type="RefSeq" id="WP_134108126.1">
    <property type="nucleotide sequence ID" value="NZ_SODP01000003.1"/>
</dbReference>
<reference evidence="1 2" key="1">
    <citation type="submission" date="2019-03" db="EMBL/GenBank/DDBJ databases">
        <title>Genomic Encyclopedia of Type Strains, Phase III (KMG-III): the genomes of soil and plant-associated and newly described type strains.</title>
        <authorList>
            <person name="Whitman W."/>
        </authorList>
    </citation>
    <scope>NUCLEOTIDE SEQUENCE [LARGE SCALE GENOMIC DNA]</scope>
    <source>
        <strain evidence="1 2">VKM Ac-2573</strain>
    </source>
</reference>
<sequence>MNASPGGKALIQSVDPRRLARGAIVGTLTLELILLFSAGTTNAFTARQLPSHVLAVIVGTLGGWIFELFRQLLSATSDSLTELGRLNASLGALTERIDYQETALGMLTSCPRHNEALTKLIRSSMSDNFRNIPYVGPADYLGYLQSAIEHSDGYEGIQRNTLRWYKQRGGTAYLMELKSKRMRFKTRLFVIDDADVDQMEHDLADQELLKYYWEHTGDVASYWITVTDYRRNYPALAVPRDFALYDHTLLISYDEGKQILSFDVLDSGSSAESQIFRTLGELTRHHDAAFRTVPYASSPADGLAPHSVTGP</sequence>
<dbReference type="OrthoDB" id="3809914at2"/>
<organism evidence="1 2">
    <name type="scientific">Kribbella pratensis</name>
    <dbReference type="NCBI Taxonomy" id="2512112"/>
    <lineage>
        <taxon>Bacteria</taxon>
        <taxon>Bacillati</taxon>
        <taxon>Actinomycetota</taxon>
        <taxon>Actinomycetes</taxon>
        <taxon>Propionibacteriales</taxon>
        <taxon>Kribbellaceae</taxon>
        <taxon>Kribbella</taxon>
    </lineage>
</organism>
<evidence type="ECO:0000313" key="1">
    <source>
        <dbReference type="EMBL" id="TDW66293.1"/>
    </source>
</evidence>
<keyword evidence="2" id="KW-1185">Reference proteome</keyword>
<accession>A0A4R8BYQ7</accession>
<comment type="caution">
    <text evidence="1">The sequence shown here is derived from an EMBL/GenBank/DDBJ whole genome shotgun (WGS) entry which is preliminary data.</text>
</comment>
<proteinExistence type="predicted"/>
<evidence type="ECO:0000313" key="2">
    <source>
        <dbReference type="Proteomes" id="UP000295146"/>
    </source>
</evidence>